<evidence type="ECO:0000256" key="2">
    <source>
        <dbReference type="SAM" id="MobiDB-lite"/>
    </source>
</evidence>
<dbReference type="Gene3D" id="6.10.250.2410">
    <property type="match status" value="1"/>
</dbReference>
<dbReference type="Proteomes" id="UP001529369">
    <property type="component" value="Unassembled WGS sequence"/>
</dbReference>
<evidence type="ECO:0000313" key="3">
    <source>
        <dbReference type="EMBL" id="MDN3562976.1"/>
    </source>
</evidence>
<evidence type="ECO:0000313" key="4">
    <source>
        <dbReference type="Proteomes" id="UP001529369"/>
    </source>
</evidence>
<protein>
    <recommendedName>
        <fullName evidence="1">Segregation and condensation protein A</fullName>
    </recommendedName>
</protein>
<sequence length="278" mass="29904">MAEPDPDWLEAAGQGKPAAPAGEAMPRLSVAGFEGPLDFLLEMVRRHRVDLGPLSIVALTDQLVAALEDSAPRVPLARRSTWLVAASDLVLLKARLLCPESPAVAEAAAAEATRRLGQLAELARMRAAADWLAAGPQLGLRVFARGQMERQARPQAELYVAFLEATLAMLEGKAGQPAQAPAYQPAPLELWRVPEAIEHITRLLSHQPDGLPLADCLPPIPSGMAQRQLRHRAALASTLVASLELARDATLEMDQDKDFGTITLRARTDHRIGQESAA</sequence>
<feature type="region of interest" description="Disordered" evidence="2">
    <location>
        <begin position="1"/>
        <end position="23"/>
    </location>
</feature>
<dbReference type="RefSeq" id="WP_290314706.1">
    <property type="nucleotide sequence ID" value="NZ_JAUFPN010000008.1"/>
</dbReference>
<name>A0ABT7ZZT9_9PROT</name>
<dbReference type="EMBL" id="JAUFPN010000008">
    <property type="protein sequence ID" value="MDN3562976.1"/>
    <property type="molecule type" value="Genomic_DNA"/>
</dbReference>
<dbReference type="PANTHER" id="PTHR33969">
    <property type="entry name" value="SEGREGATION AND CONDENSATION PROTEIN A"/>
    <property type="match status" value="1"/>
</dbReference>
<dbReference type="InterPro" id="IPR003768">
    <property type="entry name" value="ScpA"/>
</dbReference>
<comment type="caution">
    <text evidence="3">The sequence shown here is derived from an EMBL/GenBank/DDBJ whole genome shotgun (WGS) entry which is preliminary data.</text>
</comment>
<organism evidence="3 4">
    <name type="scientific">Paeniroseomonas aquatica</name>
    <dbReference type="NCBI Taxonomy" id="373043"/>
    <lineage>
        <taxon>Bacteria</taxon>
        <taxon>Pseudomonadati</taxon>
        <taxon>Pseudomonadota</taxon>
        <taxon>Alphaproteobacteria</taxon>
        <taxon>Acetobacterales</taxon>
        <taxon>Acetobacteraceae</taxon>
        <taxon>Paeniroseomonas</taxon>
    </lineage>
</organism>
<accession>A0ABT7ZZT9</accession>
<gene>
    <name evidence="3" type="ORF">QWZ14_01100</name>
</gene>
<evidence type="ECO:0000256" key="1">
    <source>
        <dbReference type="ARBA" id="ARBA00044777"/>
    </source>
</evidence>
<keyword evidence="4" id="KW-1185">Reference proteome</keyword>
<feature type="compositionally biased region" description="Low complexity" evidence="2">
    <location>
        <begin position="10"/>
        <end position="23"/>
    </location>
</feature>
<reference evidence="4" key="1">
    <citation type="journal article" date="2019" name="Int. J. Syst. Evol. Microbiol.">
        <title>The Global Catalogue of Microorganisms (GCM) 10K type strain sequencing project: providing services to taxonomists for standard genome sequencing and annotation.</title>
        <authorList>
            <consortium name="The Broad Institute Genomics Platform"/>
            <consortium name="The Broad Institute Genome Sequencing Center for Infectious Disease"/>
            <person name="Wu L."/>
            <person name="Ma J."/>
        </authorList>
    </citation>
    <scope>NUCLEOTIDE SEQUENCE [LARGE SCALE GENOMIC DNA]</scope>
    <source>
        <strain evidence="4">CECT 7131</strain>
    </source>
</reference>
<proteinExistence type="predicted"/>
<dbReference type="PANTHER" id="PTHR33969:SF2">
    <property type="entry name" value="SEGREGATION AND CONDENSATION PROTEIN A"/>
    <property type="match status" value="1"/>
</dbReference>